<dbReference type="InterPro" id="IPR029044">
    <property type="entry name" value="Nucleotide-diphossugar_trans"/>
</dbReference>
<keyword evidence="1" id="KW-0328">Glycosyltransferase</keyword>
<proteinExistence type="predicted"/>
<dbReference type="RefSeq" id="WP_014659529.1">
    <property type="nucleotide sequence ID" value="NC_017735.1"/>
</dbReference>
<dbReference type="GO" id="GO:0046872">
    <property type="term" value="F:metal ion binding"/>
    <property type="evidence" value="ECO:0007669"/>
    <property type="project" value="UniProtKB-KW"/>
</dbReference>
<dbReference type="Proteomes" id="UP000005013">
    <property type="component" value="Chromosome"/>
</dbReference>
<evidence type="ECO:0000313" key="5">
    <source>
        <dbReference type="Proteomes" id="UP000005013"/>
    </source>
</evidence>
<sequence>MFKSEKYPHIPIVFTFDRNYLFTAGACFYSLLDSIKKADKKVYYTLHALTIGLTDEDIAKLHQIVEPFKEFATLQHKDISDFLNTLKNPFSERFLKRFAKIVLVKYFLSELFLEYEKVVFSDVDVIFCQEFSDDFLKIDENDTNYFHGVFSSQHFPPADNHMYEGFLFCNLAYQRKNHFAQKVLNILNNQNIRTEPELTNHCWPHIARLGVKYCVAPNYYDFYKNNQESLWACLYKGDHPHIKEALDNPIIIHYDYNYFTAAGKPWNNPLELKANLWLNALAKTPFFNDYTLLLNENSEYYSNIIATTYCFGPRRVMTGILFDMPKWFFRHYFKYVFVHKAVIKSESLKYANMYIDDRIRYFKSLKPYCSRWGFKFVFFETLKVLKIHAPLKKIYRLIKRR</sequence>
<dbReference type="SUPFAM" id="SSF53448">
    <property type="entry name" value="Nucleotide-diphospho-sugar transferases"/>
    <property type="match status" value="1"/>
</dbReference>
<evidence type="ECO:0000313" key="4">
    <source>
        <dbReference type="EMBL" id="AFI06041.1"/>
    </source>
</evidence>
<dbReference type="HOGENOM" id="CLU_060282_0_0_7"/>
<gene>
    <name evidence="4" type="ordered locus">HCD_05195</name>
</gene>
<evidence type="ECO:0000256" key="2">
    <source>
        <dbReference type="ARBA" id="ARBA00022679"/>
    </source>
</evidence>
<dbReference type="GO" id="GO:0016757">
    <property type="term" value="F:glycosyltransferase activity"/>
    <property type="evidence" value="ECO:0007669"/>
    <property type="project" value="UniProtKB-KW"/>
</dbReference>
<dbReference type="EMBL" id="CP003481">
    <property type="protein sequence ID" value="AFI06041.1"/>
    <property type="molecule type" value="Genomic_DNA"/>
</dbReference>
<dbReference type="PATRIC" id="fig|1163745.3.peg.1097"/>
<keyword evidence="2" id="KW-0808">Transferase</keyword>
<dbReference type="eggNOG" id="COG1442">
    <property type="taxonomic scope" value="Bacteria"/>
</dbReference>
<evidence type="ECO:0000256" key="3">
    <source>
        <dbReference type="ARBA" id="ARBA00022723"/>
    </source>
</evidence>
<protein>
    <submittedName>
        <fullName evidence="4">Lipopolysaccharide biosynthesis protein</fullName>
    </submittedName>
</protein>
<reference evidence="4 5" key="1">
    <citation type="journal article" date="2013" name="PLoS ONE">
        <title>Sequence Divergence and Conservation in Genomes ofHelicobacter cetorum Strains from a Dolphin and a Whale.</title>
        <authorList>
            <person name="Kersulyte D."/>
            <person name="Rossi M."/>
            <person name="Berg D.E."/>
        </authorList>
    </citation>
    <scope>NUCLEOTIDE SEQUENCE [LARGE SCALE GENOMIC DNA]</scope>
    <source>
        <strain evidence="4 5">MIT 99-5656</strain>
    </source>
</reference>
<dbReference type="PANTHER" id="PTHR13778">
    <property type="entry name" value="GLYCOSYLTRANSFERASE 8 DOMAIN-CONTAINING PROTEIN"/>
    <property type="match status" value="1"/>
</dbReference>
<dbReference type="STRING" id="1163745.HCD_05195"/>
<dbReference type="KEGG" id="hcm:HCD_05195"/>
<dbReference type="Pfam" id="PF01501">
    <property type="entry name" value="Glyco_transf_8"/>
    <property type="match status" value="1"/>
</dbReference>
<dbReference type="Gene3D" id="3.90.550.10">
    <property type="entry name" value="Spore Coat Polysaccharide Biosynthesis Protein SpsA, Chain A"/>
    <property type="match status" value="1"/>
</dbReference>
<evidence type="ECO:0000256" key="1">
    <source>
        <dbReference type="ARBA" id="ARBA00022676"/>
    </source>
</evidence>
<dbReference type="InterPro" id="IPR050748">
    <property type="entry name" value="Glycosyltrans_8_dom-fam"/>
</dbReference>
<keyword evidence="5" id="KW-1185">Reference proteome</keyword>
<dbReference type="OrthoDB" id="695971at2"/>
<dbReference type="AlphaFoldDB" id="I0ESX2"/>
<keyword evidence="3" id="KW-0479">Metal-binding</keyword>
<accession>I0ESX2</accession>
<dbReference type="PANTHER" id="PTHR13778:SF47">
    <property type="entry name" value="LIPOPOLYSACCHARIDE 1,3-GALACTOSYLTRANSFERASE"/>
    <property type="match status" value="1"/>
</dbReference>
<name>I0ESX2_HELCM</name>
<dbReference type="InterPro" id="IPR002495">
    <property type="entry name" value="Glyco_trans_8"/>
</dbReference>
<organism evidence="4 5">
    <name type="scientific">Helicobacter cetorum (strain ATCC BAA-540 / CCUG 52418 / MIT 99-5656)</name>
    <dbReference type="NCBI Taxonomy" id="1163745"/>
    <lineage>
        <taxon>Bacteria</taxon>
        <taxon>Pseudomonadati</taxon>
        <taxon>Campylobacterota</taxon>
        <taxon>Epsilonproteobacteria</taxon>
        <taxon>Campylobacterales</taxon>
        <taxon>Helicobacteraceae</taxon>
        <taxon>Helicobacter</taxon>
    </lineage>
</organism>